<reference evidence="1 2" key="1">
    <citation type="submission" date="2014-06" db="EMBL/GenBank/DDBJ databases">
        <title>Functional and comparative genomic analyses of the Drosophila gut microbiota identify candidate symbiosis factors.</title>
        <authorList>
            <person name="Newell P.D."/>
            <person name="Chaston J.M."/>
            <person name="Douglas A.E."/>
        </authorList>
    </citation>
    <scope>NUCLEOTIDE SEQUENCE [LARGE SCALE GENOMIC DNA]</scope>
    <source>
        <strain evidence="1 2">DmCS_006</strain>
    </source>
</reference>
<dbReference type="AlphaFoldDB" id="A0A094YXH4"/>
<gene>
    <name evidence="1" type="ORF">AtDm6_0391</name>
</gene>
<sequence>MWSRTGLERITILSMMLRQTEPGAAASHTQPAKAEISN</sequence>
<name>A0A094YXH4_9PROT</name>
<proteinExistence type="predicted"/>
<dbReference type="Proteomes" id="UP000029448">
    <property type="component" value="Unassembled WGS sequence"/>
</dbReference>
<keyword evidence="2" id="KW-1185">Reference proteome</keyword>
<protein>
    <submittedName>
        <fullName evidence="1">Uncharacterized protein</fullName>
    </submittedName>
</protein>
<organism evidence="1 2">
    <name type="scientific">Acetobacter tropicalis</name>
    <dbReference type="NCBI Taxonomy" id="104102"/>
    <lineage>
        <taxon>Bacteria</taxon>
        <taxon>Pseudomonadati</taxon>
        <taxon>Pseudomonadota</taxon>
        <taxon>Alphaproteobacteria</taxon>
        <taxon>Acetobacterales</taxon>
        <taxon>Acetobacteraceae</taxon>
        <taxon>Acetobacter</taxon>
    </lineage>
</organism>
<comment type="caution">
    <text evidence="1">The sequence shown here is derived from an EMBL/GenBank/DDBJ whole genome shotgun (WGS) entry which is preliminary data.</text>
</comment>
<evidence type="ECO:0000313" key="2">
    <source>
        <dbReference type="Proteomes" id="UP000029448"/>
    </source>
</evidence>
<dbReference type="EMBL" id="JOKM01000017">
    <property type="protein sequence ID" value="KGB26112.1"/>
    <property type="molecule type" value="Genomic_DNA"/>
</dbReference>
<accession>A0A094YXH4</accession>
<dbReference type="PATRIC" id="fig|104102.7.peg.387"/>
<evidence type="ECO:0000313" key="1">
    <source>
        <dbReference type="EMBL" id="KGB26112.1"/>
    </source>
</evidence>